<keyword evidence="1" id="KW-0812">Transmembrane</keyword>
<keyword evidence="2" id="KW-0732">Signal</keyword>
<reference evidence="3 4" key="1">
    <citation type="submission" date="2019-09" db="EMBL/GenBank/DDBJ databases">
        <title>Biological control of the noxious weed angled onion (Allium triquetrum) thwarted by endophytic bacteria in Victoria, Australia.</title>
        <authorList>
            <person name="Tehranchian P."/>
            <person name="Adair R.J."/>
            <person name="Van T.H."/>
            <person name="Morrison P.D."/>
            <person name="Williams H."/>
            <person name="Lawrie A.C."/>
        </authorList>
    </citation>
    <scope>NUCLEOTIDE SEQUENCE [LARGE SCALE GENOMIC DNA]</scope>
    <source>
        <strain evidence="3 4">RPTAtOch1</strain>
    </source>
</reference>
<feature type="chain" id="PRO_5024423777" description="TrbC/VIRB2 family protein" evidence="2">
    <location>
        <begin position="26"/>
        <end position="129"/>
    </location>
</feature>
<name>A0A5N1K4M6_9HYPH</name>
<proteinExistence type="predicted"/>
<dbReference type="RefSeq" id="WP_151093432.1">
    <property type="nucleotide sequence ID" value="NZ_JBLZNM010000008.1"/>
</dbReference>
<keyword evidence="1" id="KW-0472">Membrane</keyword>
<keyword evidence="4" id="KW-1185">Reference proteome</keyword>
<organism evidence="3 4">
    <name type="scientific">Ochrobactrum quorumnocens</name>
    <dbReference type="NCBI Taxonomy" id="271865"/>
    <lineage>
        <taxon>Bacteria</taxon>
        <taxon>Pseudomonadati</taxon>
        <taxon>Pseudomonadota</taxon>
        <taxon>Alphaproteobacteria</taxon>
        <taxon>Hyphomicrobiales</taxon>
        <taxon>Brucellaceae</taxon>
        <taxon>Brucella/Ochrobactrum group</taxon>
        <taxon>Ochrobactrum</taxon>
    </lineage>
</organism>
<dbReference type="Proteomes" id="UP000327108">
    <property type="component" value="Unassembled WGS sequence"/>
</dbReference>
<evidence type="ECO:0008006" key="5">
    <source>
        <dbReference type="Google" id="ProtNLM"/>
    </source>
</evidence>
<accession>A0A5N1K4M6</accession>
<evidence type="ECO:0000313" key="3">
    <source>
        <dbReference type="EMBL" id="KAA9368335.1"/>
    </source>
</evidence>
<feature type="signal peptide" evidence="2">
    <location>
        <begin position="1"/>
        <end position="25"/>
    </location>
</feature>
<protein>
    <recommendedName>
        <fullName evidence="5">TrbC/VIRB2 family protein</fullName>
    </recommendedName>
</protein>
<feature type="transmembrane region" description="Helical" evidence="1">
    <location>
        <begin position="49"/>
        <end position="71"/>
    </location>
</feature>
<comment type="caution">
    <text evidence="3">The sequence shown here is derived from an EMBL/GenBank/DDBJ whole genome shotgun (WGS) entry which is preliminary data.</text>
</comment>
<dbReference type="EMBL" id="VYXQ01000008">
    <property type="protein sequence ID" value="KAA9368335.1"/>
    <property type="molecule type" value="Genomic_DNA"/>
</dbReference>
<evidence type="ECO:0000256" key="1">
    <source>
        <dbReference type="SAM" id="Phobius"/>
    </source>
</evidence>
<sequence>MTSIAWHKKLSFLVSAVLWCGAAFAQQSQGGIGEIATNLRRDSIGPIADLIGALAFLCGVLAAIFGLWTLFQNRRNPHDPHNSVGRAIMSFVVAAGLIGIPSYLGVGVATFFGSGAETASVDGTLRSIK</sequence>
<keyword evidence="1" id="KW-1133">Transmembrane helix</keyword>
<feature type="transmembrane region" description="Helical" evidence="1">
    <location>
        <begin position="83"/>
        <end position="104"/>
    </location>
</feature>
<dbReference type="AlphaFoldDB" id="A0A5N1K4M6"/>
<evidence type="ECO:0000313" key="4">
    <source>
        <dbReference type="Proteomes" id="UP000327108"/>
    </source>
</evidence>
<evidence type="ECO:0000256" key="2">
    <source>
        <dbReference type="SAM" id="SignalP"/>
    </source>
</evidence>
<gene>
    <name evidence="3" type="ORF">F3W84_10630</name>
</gene>